<sequence>MKSVIGVIVWTILFTLLGIYINDEVYEFTDKYTSNINVIEQHIEDDNWSEASKELDSYSKNYYKEKEMWYKILDHTYFDDICLYINILDKSILTENKTQSFIEIEKIKMTFDNILESGKFDINHIF</sequence>
<gene>
    <name evidence="1" type="ORF">H8923_07635</name>
</gene>
<dbReference type="InterPro" id="IPR025373">
    <property type="entry name" value="DUF4363"/>
</dbReference>
<name>A0ABR7JNY6_9FIRM</name>
<dbReference type="EMBL" id="JACRWE010000003">
    <property type="protein sequence ID" value="MBC5996628.1"/>
    <property type="molecule type" value="Genomic_DNA"/>
</dbReference>
<comment type="caution">
    <text evidence="1">The sequence shown here is derived from an EMBL/GenBank/DDBJ whole genome shotgun (WGS) entry which is preliminary data.</text>
</comment>
<dbReference type="Proteomes" id="UP000609849">
    <property type="component" value="Unassembled WGS sequence"/>
</dbReference>
<evidence type="ECO:0000313" key="1">
    <source>
        <dbReference type="EMBL" id="MBC5996628.1"/>
    </source>
</evidence>
<organism evidence="1 2">
    <name type="scientific">Romboutsia faecis</name>
    <dbReference type="NCBI Taxonomy" id="2764597"/>
    <lineage>
        <taxon>Bacteria</taxon>
        <taxon>Bacillati</taxon>
        <taxon>Bacillota</taxon>
        <taxon>Clostridia</taxon>
        <taxon>Peptostreptococcales</taxon>
        <taxon>Peptostreptococcaceae</taxon>
        <taxon>Romboutsia</taxon>
    </lineage>
</organism>
<keyword evidence="2" id="KW-1185">Reference proteome</keyword>
<protein>
    <submittedName>
        <fullName evidence="1">DUF4363 family protein</fullName>
    </submittedName>
</protein>
<proteinExistence type="predicted"/>
<dbReference type="Pfam" id="PF14276">
    <property type="entry name" value="DUF4363"/>
    <property type="match status" value="1"/>
</dbReference>
<reference evidence="1 2" key="1">
    <citation type="submission" date="2020-08" db="EMBL/GenBank/DDBJ databases">
        <authorList>
            <person name="Liu C."/>
            <person name="Sun Q."/>
        </authorList>
    </citation>
    <scope>NUCLEOTIDE SEQUENCE [LARGE SCALE GENOMIC DNA]</scope>
    <source>
        <strain evidence="1 2">NSJ-18</strain>
    </source>
</reference>
<dbReference type="RefSeq" id="WP_153926176.1">
    <property type="nucleotide sequence ID" value="NZ_JACRWE010000003.1"/>
</dbReference>
<evidence type="ECO:0000313" key="2">
    <source>
        <dbReference type="Proteomes" id="UP000609849"/>
    </source>
</evidence>
<accession>A0ABR7JNY6</accession>